<gene>
    <name evidence="2" type="ORF">AMJ74_01095</name>
</gene>
<sequence>MKLIEDIKKAEEKAEILKKNAEIEGQQLIEKAREEGEKEIAALDSDKERLMEKELVKAQKKILVEIEKMAAQHAENLKKIDDLYKKNKKKAVNEIQDLILKWPSSQ</sequence>
<comment type="caution">
    <text evidence="2">The sequence shown here is derived from an EMBL/GenBank/DDBJ whole genome shotgun (WGS) entry which is preliminary data.</text>
</comment>
<dbReference type="AlphaFoldDB" id="A0A0S8K1B1"/>
<evidence type="ECO:0000313" key="3">
    <source>
        <dbReference type="Proteomes" id="UP000050975"/>
    </source>
</evidence>
<proteinExistence type="predicted"/>
<accession>A0A0S8K1B1</accession>
<evidence type="ECO:0000256" key="1">
    <source>
        <dbReference type="SAM" id="Coils"/>
    </source>
</evidence>
<feature type="coiled-coil region" evidence="1">
    <location>
        <begin position="4"/>
        <end position="53"/>
    </location>
</feature>
<name>A0A0S8K1B1_UNCW3</name>
<keyword evidence="1" id="KW-0175">Coiled coil</keyword>
<protein>
    <submittedName>
        <fullName evidence="2">Uncharacterized protein</fullName>
    </submittedName>
</protein>
<evidence type="ECO:0000313" key="2">
    <source>
        <dbReference type="EMBL" id="KPL15656.1"/>
    </source>
</evidence>
<dbReference type="Proteomes" id="UP000050975">
    <property type="component" value="Unassembled WGS sequence"/>
</dbReference>
<dbReference type="EMBL" id="LJVE01000009">
    <property type="protein sequence ID" value="KPL15656.1"/>
    <property type="molecule type" value="Genomic_DNA"/>
</dbReference>
<organism evidence="2 3">
    <name type="scientific">candidate division WOR_3 bacterium SM1_77</name>
    <dbReference type="NCBI Taxonomy" id="1703778"/>
    <lineage>
        <taxon>Bacteria</taxon>
        <taxon>Bacteria division WOR-3</taxon>
    </lineage>
</organism>
<reference evidence="2 3" key="1">
    <citation type="journal article" date="2015" name="Microbiome">
        <title>Genomic resolution of linkages in carbon, nitrogen, and sulfur cycling among widespread estuary sediment bacteria.</title>
        <authorList>
            <person name="Baker B.J."/>
            <person name="Lazar C.S."/>
            <person name="Teske A.P."/>
            <person name="Dick G.J."/>
        </authorList>
    </citation>
    <scope>NUCLEOTIDE SEQUENCE [LARGE SCALE GENOMIC DNA]</scope>
    <source>
        <strain evidence="2">SM1_77</strain>
    </source>
</reference>